<dbReference type="HOGENOM" id="CLU_053514_0_1_7"/>
<evidence type="ECO:0000313" key="4">
    <source>
        <dbReference type="Proteomes" id="UP000019140"/>
    </source>
</evidence>
<dbReference type="Gene3D" id="3.40.50.620">
    <property type="entry name" value="HUPs"/>
    <property type="match status" value="1"/>
</dbReference>
<dbReference type="EMBL" id="AZHX01000412">
    <property type="protein sequence ID" value="ETX07634.1"/>
    <property type="molecule type" value="Genomic_DNA"/>
</dbReference>
<evidence type="ECO:0000313" key="3">
    <source>
        <dbReference type="EMBL" id="ETX07634.1"/>
    </source>
</evidence>
<dbReference type="AlphaFoldDB" id="W4MB93"/>
<evidence type="ECO:0000256" key="1">
    <source>
        <dbReference type="SAM" id="Phobius"/>
    </source>
</evidence>
<feature type="transmembrane region" description="Helical" evidence="1">
    <location>
        <begin position="46"/>
        <end position="66"/>
    </location>
</feature>
<dbReference type="GO" id="GO:0000270">
    <property type="term" value="P:peptidoglycan metabolic process"/>
    <property type="evidence" value="ECO:0007669"/>
    <property type="project" value="TreeGrafter"/>
</dbReference>
<comment type="caution">
    <text evidence="3">The sequence shown here is derived from an EMBL/GenBank/DDBJ whole genome shotgun (WGS) entry which is preliminary data.</text>
</comment>
<dbReference type="PANTHER" id="PTHR30336">
    <property type="entry name" value="INNER MEMBRANE PROTEIN, PROBABLE PERMEASE"/>
    <property type="match status" value="1"/>
</dbReference>
<dbReference type="InterPro" id="IPR051599">
    <property type="entry name" value="Cell_Envelope_Assoc"/>
</dbReference>
<dbReference type="CDD" id="cd06259">
    <property type="entry name" value="YdcF-like"/>
    <property type="match status" value="1"/>
</dbReference>
<feature type="domain" description="DUF218" evidence="2">
    <location>
        <begin position="92"/>
        <end position="258"/>
    </location>
</feature>
<organism evidence="3 4">
    <name type="scientific">Candidatus Entotheonella gemina</name>
    <dbReference type="NCBI Taxonomy" id="1429439"/>
    <lineage>
        <taxon>Bacteria</taxon>
        <taxon>Pseudomonadati</taxon>
        <taxon>Nitrospinota/Tectimicrobiota group</taxon>
        <taxon>Candidatus Tectimicrobiota</taxon>
        <taxon>Candidatus Entotheonellia</taxon>
        <taxon>Candidatus Entotheonellales</taxon>
        <taxon>Candidatus Entotheonellaceae</taxon>
        <taxon>Candidatus Entotheonella</taxon>
    </lineage>
</organism>
<dbReference type="Proteomes" id="UP000019140">
    <property type="component" value="Unassembled WGS sequence"/>
</dbReference>
<feature type="transmembrane region" description="Helical" evidence="1">
    <location>
        <begin position="14"/>
        <end position="34"/>
    </location>
</feature>
<gene>
    <name evidence="3" type="ORF">ETSY2_10105</name>
</gene>
<accession>W4MB93</accession>
<proteinExistence type="predicted"/>
<keyword evidence="1" id="KW-1133">Transmembrane helix</keyword>
<name>W4MB93_9BACT</name>
<reference evidence="3 4" key="1">
    <citation type="journal article" date="2014" name="Nature">
        <title>An environmental bacterial taxon with a large and distinct metabolic repertoire.</title>
        <authorList>
            <person name="Wilson M.C."/>
            <person name="Mori T."/>
            <person name="Ruckert C."/>
            <person name="Uria A.R."/>
            <person name="Helf M.J."/>
            <person name="Takada K."/>
            <person name="Gernert C."/>
            <person name="Steffens U.A."/>
            <person name="Heycke N."/>
            <person name="Schmitt S."/>
            <person name="Rinke C."/>
            <person name="Helfrich E.J."/>
            <person name="Brachmann A.O."/>
            <person name="Gurgui C."/>
            <person name="Wakimoto T."/>
            <person name="Kracht M."/>
            <person name="Crusemann M."/>
            <person name="Hentschel U."/>
            <person name="Abe I."/>
            <person name="Matsunaga S."/>
            <person name="Kalinowski J."/>
            <person name="Takeyama H."/>
            <person name="Piel J."/>
        </authorList>
    </citation>
    <scope>NUCLEOTIDE SEQUENCE [LARGE SCALE GENOMIC DNA]</scope>
    <source>
        <strain evidence="4">TSY2</strain>
    </source>
</reference>
<keyword evidence="1" id="KW-0472">Membrane</keyword>
<protein>
    <recommendedName>
        <fullName evidence="2">DUF218 domain-containing protein</fullName>
    </recommendedName>
</protein>
<dbReference type="GO" id="GO:0005886">
    <property type="term" value="C:plasma membrane"/>
    <property type="evidence" value="ECO:0007669"/>
    <property type="project" value="TreeGrafter"/>
</dbReference>
<keyword evidence="1" id="KW-0812">Transmembrane</keyword>
<sequence length="268" mass="29124">MTLLFFIKKLISQFLYPLPAALILIIFGLLLLFFTRRQKLGKALNLIGLCLLLVFSYKPTALKFLYDLERQSLPLLTAASARAPENLPEAAWILVLSSGHTIDASLPATSQLSPQSLARLVEAIRLHRLLPNSKLLLSGGAIMNGRSNGEVMAAAAQDLGVSKASIVVGPLALDTPQEAAQLHKILGDMPFILVTSALHMQRSAALFTKLGMQPVPSPAAYVTKDVDPTDETPLGPGNFFPQAHILDASTRRIHEYLGILWAKLRGFI</sequence>
<dbReference type="GO" id="GO:0043164">
    <property type="term" value="P:Gram-negative-bacterium-type cell wall biogenesis"/>
    <property type="evidence" value="ECO:0007669"/>
    <property type="project" value="TreeGrafter"/>
</dbReference>
<dbReference type="Pfam" id="PF02698">
    <property type="entry name" value="DUF218"/>
    <property type="match status" value="1"/>
</dbReference>
<evidence type="ECO:0000259" key="2">
    <source>
        <dbReference type="Pfam" id="PF02698"/>
    </source>
</evidence>
<dbReference type="InterPro" id="IPR003848">
    <property type="entry name" value="DUF218"/>
</dbReference>
<dbReference type="PANTHER" id="PTHR30336:SF4">
    <property type="entry name" value="ENVELOPE BIOGENESIS FACTOR ELYC"/>
    <property type="match status" value="1"/>
</dbReference>
<keyword evidence="4" id="KW-1185">Reference proteome</keyword>
<dbReference type="InterPro" id="IPR014729">
    <property type="entry name" value="Rossmann-like_a/b/a_fold"/>
</dbReference>